<comment type="function">
    <text evidence="10">Confers DNA tethering and processivity to DNA polymerases and other proteins. Acts as a clamp, forming a ring around DNA (a reaction catalyzed by the clamp-loading complex) which diffuses in an ATP-independent manner freely and bidirectionally along dsDNA. Initially characterized for its ability to contact the catalytic subunit of DNA polymerase III (Pol III), a complex, multichain enzyme responsible for most of the replicative synthesis in bacteria; Pol III exhibits 3'-5' exonuclease proofreading activity. The beta chain is required for initiation of replication as well as for processivity of DNA replication.</text>
</comment>
<dbReference type="Pfam" id="PF02768">
    <property type="entry name" value="DNA_pol3_beta_3"/>
    <property type="match status" value="1"/>
</dbReference>
<evidence type="ECO:0000256" key="4">
    <source>
        <dbReference type="ARBA" id="ARBA00022490"/>
    </source>
</evidence>
<sequence length="389" mass="40820">MKIRVERDGLADAVAWVARSLPSRPPIPVLGGVLLDAGPEHADDSGEAAGSEGAERTLTVSGFDYEVSAQVGVPATVVTPGRTLVSGRLLADITKALPNKPVDITVDGSRATIACGNSRFSLPTMPVEDYPQLPAMPGLAGSVLGETFGEAVAQVAVAAGRDDTLPMLTGVRVEIQADRMTMVATDRFRLAVRDFTWESSDDTIDTSVLVPAKTLAEAAKTLGGGGSKVELSLASGDGLLGLAGAGRHTTTRLLDADFPKYRQLLPEEHNTSAIVEVGPLVEAIKRVSLVAERGTQVRLEFGESSLRLTAGGDDEGSAEEALPIQLDGEPLTIAFNPGYLLDGLGVLRTDRAHLSFTVPTRPALIKPVNDEGAVIEGYLYLLMPVRLPG</sequence>
<dbReference type="KEGG" id="ahg:AHOG_00010"/>
<dbReference type="GO" id="GO:0009360">
    <property type="term" value="C:DNA polymerase III complex"/>
    <property type="evidence" value="ECO:0007669"/>
    <property type="project" value="InterPro"/>
</dbReference>
<keyword evidence="7 10" id="KW-0235">DNA replication</keyword>
<dbReference type="GO" id="GO:0003887">
    <property type="term" value="F:DNA-directed DNA polymerase activity"/>
    <property type="evidence" value="ECO:0007669"/>
    <property type="project" value="UniProtKB-UniRule"/>
</dbReference>
<evidence type="ECO:0000256" key="9">
    <source>
        <dbReference type="ARBA" id="ARBA00023125"/>
    </source>
</evidence>
<dbReference type="EMBL" id="CP022521">
    <property type="protein sequence ID" value="ASO17681.1"/>
    <property type="molecule type" value="Genomic_DNA"/>
</dbReference>
<keyword evidence="5 10" id="KW-0808">Transferase</keyword>
<dbReference type="RefSeq" id="WP_093939537.1">
    <property type="nucleotide sequence ID" value="NZ_CP022521.1"/>
</dbReference>
<keyword evidence="9" id="KW-0238">DNA-binding</keyword>
<keyword evidence="12" id="KW-1185">Reference proteome</keyword>
<dbReference type="FunFam" id="3.10.150.10:FF:000005">
    <property type="entry name" value="Beta sliding clamp"/>
    <property type="match status" value="1"/>
</dbReference>
<comment type="subcellular location">
    <subcellularLocation>
        <location evidence="1 10">Cytoplasm</location>
    </subcellularLocation>
</comment>
<dbReference type="SUPFAM" id="SSF55979">
    <property type="entry name" value="DNA clamp"/>
    <property type="match status" value="3"/>
</dbReference>
<dbReference type="AlphaFoldDB" id="A0A221VWQ6"/>
<evidence type="ECO:0000313" key="12">
    <source>
        <dbReference type="Proteomes" id="UP000204221"/>
    </source>
</evidence>
<dbReference type="Gene3D" id="3.10.150.10">
    <property type="entry name" value="DNA Polymerase III, subunit A, domain 2"/>
    <property type="match status" value="3"/>
</dbReference>
<name>A0A221VWQ6_9PSEU</name>
<protein>
    <recommendedName>
        <fullName evidence="3 10">Beta sliding clamp</fullName>
    </recommendedName>
</protein>
<dbReference type="InterPro" id="IPR022637">
    <property type="entry name" value="DNA_polIII_beta_cen"/>
</dbReference>
<dbReference type="SMART" id="SM00480">
    <property type="entry name" value="POL3Bc"/>
    <property type="match status" value="1"/>
</dbReference>
<evidence type="ECO:0000256" key="8">
    <source>
        <dbReference type="ARBA" id="ARBA00022932"/>
    </source>
</evidence>
<dbReference type="OrthoDB" id="468978at2"/>
<evidence type="ECO:0000256" key="10">
    <source>
        <dbReference type="PIRNR" id="PIRNR000804"/>
    </source>
</evidence>
<gene>
    <name evidence="11" type="primary">dnaN1</name>
    <name evidence="11" type="ORF">AHOG_00010</name>
</gene>
<evidence type="ECO:0000256" key="7">
    <source>
        <dbReference type="ARBA" id="ARBA00022705"/>
    </source>
</evidence>
<comment type="similarity">
    <text evidence="2 10">Belongs to the beta sliding clamp family.</text>
</comment>
<dbReference type="CDD" id="cd00140">
    <property type="entry name" value="beta_clamp"/>
    <property type="match status" value="1"/>
</dbReference>
<dbReference type="GO" id="GO:0008408">
    <property type="term" value="F:3'-5' exonuclease activity"/>
    <property type="evidence" value="ECO:0007669"/>
    <property type="project" value="InterPro"/>
</dbReference>
<dbReference type="InterPro" id="IPR022634">
    <property type="entry name" value="DNA_polIII_beta_N"/>
</dbReference>
<dbReference type="GO" id="GO:0003677">
    <property type="term" value="F:DNA binding"/>
    <property type="evidence" value="ECO:0007669"/>
    <property type="project" value="UniProtKB-UniRule"/>
</dbReference>
<dbReference type="PANTHER" id="PTHR30478:SF0">
    <property type="entry name" value="BETA SLIDING CLAMP"/>
    <property type="match status" value="1"/>
</dbReference>
<evidence type="ECO:0000256" key="6">
    <source>
        <dbReference type="ARBA" id="ARBA00022695"/>
    </source>
</evidence>
<evidence type="ECO:0000256" key="5">
    <source>
        <dbReference type="ARBA" id="ARBA00022679"/>
    </source>
</evidence>
<evidence type="ECO:0000256" key="2">
    <source>
        <dbReference type="ARBA" id="ARBA00010752"/>
    </source>
</evidence>
<dbReference type="Proteomes" id="UP000204221">
    <property type="component" value="Chromosome"/>
</dbReference>
<evidence type="ECO:0000256" key="3">
    <source>
        <dbReference type="ARBA" id="ARBA00021035"/>
    </source>
</evidence>
<accession>A0A221VWQ6</accession>
<keyword evidence="6 10" id="KW-0548">Nucleotidyltransferase</keyword>
<evidence type="ECO:0000256" key="1">
    <source>
        <dbReference type="ARBA" id="ARBA00004496"/>
    </source>
</evidence>
<dbReference type="PANTHER" id="PTHR30478">
    <property type="entry name" value="DNA POLYMERASE III SUBUNIT BETA"/>
    <property type="match status" value="1"/>
</dbReference>
<proteinExistence type="inferred from homology"/>
<dbReference type="GO" id="GO:0042802">
    <property type="term" value="F:identical protein binding"/>
    <property type="evidence" value="ECO:0007669"/>
    <property type="project" value="UniProtKB-ARBA"/>
</dbReference>
<reference evidence="11 12" key="1">
    <citation type="submission" date="2017-07" db="EMBL/GenBank/DDBJ databases">
        <title>Complete genome sequence of Actinoalloteichus hoggarensis DSM 45943, type strain of Actinoalloteichus hoggarensis.</title>
        <authorList>
            <person name="Ruckert C."/>
            <person name="Nouioui I."/>
            <person name="Willmese J."/>
            <person name="van Wezel G."/>
            <person name="Klenk H.-P."/>
            <person name="Kalinowski J."/>
            <person name="Zotchev S.B."/>
        </authorList>
    </citation>
    <scope>NUCLEOTIDE SEQUENCE [LARGE SCALE GENOMIC DNA]</scope>
    <source>
        <strain evidence="11 12">DSM 45943</strain>
    </source>
</reference>
<dbReference type="GO" id="GO:0006271">
    <property type="term" value="P:DNA strand elongation involved in DNA replication"/>
    <property type="evidence" value="ECO:0007669"/>
    <property type="project" value="TreeGrafter"/>
</dbReference>
<dbReference type="Pfam" id="PF02767">
    <property type="entry name" value="DNA_pol3_beta_2"/>
    <property type="match status" value="1"/>
</dbReference>
<dbReference type="FunFam" id="3.10.150.10:FF:000001">
    <property type="entry name" value="Beta sliding clamp"/>
    <property type="match status" value="1"/>
</dbReference>
<dbReference type="GO" id="GO:0005737">
    <property type="term" value="C:cytoplasm"/>
    <property type="evidence" value="ECO:0007669"/>
    <property type="project" value="UniProtKB-SubCell"/>
</dbReference>
<dbReference type="InterPro" id="IPR022635">
    <property type="entry name" value="DNA_polIII_beta_C"/>
</dbReference>
<keyword evidence="8 10" id="KW-0239">DNA-directed DNA polymerase</keyword>
<dbReference type="Pfam" id="PF00712">
    <property type="entry name" value="DNA_pol3_beta"/>
    <property type="match status" value="2"/>
</dbReference>
<dbReference type="InterPro" id="IPR001001">
    <property type="entry name" value="DNA_polIII_beta"/>
</dbReference>
<comment type="subunit">
    <text evidence="10">Forms a ring-shaped head-to-tail homodimer around DNA.</text>
</comment>
<dbReference type="NCBIfam" id="TIGR00663">
    <property type="entry name" value="dnan"/>
    <property type="match status" value="1"/>
</dbReference>
<dbReference type="InterPro" id="IPR046938">
    <property type="entry name" value="DNA_clamp_sf"/>
</dbReference>
<organism evidence="11 12">
    <name type="scientific">Actinoalloteichus hoggarensis</name>
    <dbReference type="NCBI Taxonomy" id="1470176"/>
    <lineage>
        <taxon>Bacteria</taxon>
        <taxon>Bacillati</taxon>
        <taxon>Actinomycetota</taxon>
        <taxon>Actinomycetes</taxon>
        <taxon>Pseudonocardiales</taxon>
        <taxon>Pseudonocardiaceae</taxon>
        <taxon>Actinoalloteichus</taxon>
    </lineage>
</organism>
<dbReference type="PIRSF" id="PIRSF000804">
    <property type="entry name" value="DNA_pol_III_b"/>
    <property type="match status" value="1"/>
</dbReference>
<keyword evidence="4 10" id="KW-0963">Cytoplasm</keyword>
<evidence type="ECO:0000313" key="11">
    <source>
        <dbReference type="EMBL" id="ASO17681.1"/>
    </source>
</evidence>